<gene>
    <name evidence="2" type="ORF">F6V30_14380</name>
</gene>
<dbReference type="Proteomes" id="UP000798046">
    <property type="component" value="Unassembled WGS sequence"/>
</dbReference>
<feature type="signal peptide" evidence="1">
    <location>
        <begin position="1"/>
        <end position="21"/>
    </location>
</feature>
<dbReference type="RefSeq" id="WP_151157651.1">
    <property type="nucleotide sequence ID" value="NZ_VZRA01000004.1"/>
</dbReference>
<sequence length="288" mass="32296">MKLYILSIIAVIITTAFSTFAAPPNFFTLDQVPKQSKPLSSGPLRGTDLPSVFVADARANEKNINNQCDNFKTAYNDYIQFNGSGQSRHNSPGENIAAEEYMNMQHKRFGGQVQSQWQSVQGSWPSGFNPQVCSGTMPTKTGSFTMSDGKLLRSEEITGWGRFDATYGPNHKYPVQITVSDGRNNALTGVKNSENEPFIVRSVNFDFLKLDPITQSYTSRYGSFTASGNELVDYFNVIERDCPILDIDKNRCHSALSWFGIMLKYPDDKTRQFTIDNLIQFAKAKNTR</sequence>
<accession>A0ABQ6TLD5</accession>
<dbReference type="EMBL" id="VZRA01000004">
    <property type="protein sequence ID" value="KAB0669020.1"/>
    <property type="molecule type" value="Genomic_DNA"/>
</dbReference>
<protein>
    <submittedName>
        <fullName evidence="2">Uncharacterized protein</fullName>
    </submittedName>
</protein>
<keyword evidence="1" id="KW-0732">Signal</keyword>
<keyword evidence="3" id="KW-1185">Reference proteome</keyword>
<comment type="caution">
    <text evidence="2">The sequence shown here is derived from an EMBL/GenBank/DDBJ whole genome shotgun (WGS) entry which is preliminary data.</text>
</comment>
<name>A0ABQ6TLD5_9BACT</name>
<evidence type="ECO:0000313" key="3">
    <source>
        <dbReference type="Proteomes" id="UP000798046"/>
    </source>
</evidence>
<feature type="chain" id="PRO_5045198685" evidence="1">
    <location>
        <begin position="22"/>
        <end position="288"/>
    </location>
</feature>
<proteinExistence type="predicted"/>
<evidence type="ECO:0000313" key="2">
    <source>
        <dbReference type="EMBL" id="KAB0669020.1"/>
    </source>
</evidence>
<organism evidence="2 3">
    <name type="scientific">Oryzomonas sagensis</name>
    <dbReference type="NCBI Taxonomy" id="2603857"/>
    <lineage>
        <taxon>Bacteria</taxon>
        <taxon>Pseudomonadati</taxon>
        <taxon>Thermodesulfobacteriota</taxon>
        <taxon>Desulfuromonadia</taxon>
        <taxon>Geobacterales</taxon>
        <taxon>Geobacteraceae</taxon>
        <taxon>Oryzomonas</taxon>
    </lineage>
</organism>
<evidence type="ECO:0000256" key="1">
    <source>
        <dbReference type="SAM" id="SignalP"/>
    </source>
</evidence>
<reference evidence="2 3" key="1">
    <citation type="journal article" date="2020" name="Microorganisms">
        <title>Description of Three Novel Members in the Family Geobacteraceae, Oryzomonas japonicum gen. nov., sp. nov., Oryzomonas sagensis sp. nov., and Oryzomonas ruber sp. nov.</title>
        <authorList>
            <person name="Xu Z."/>
            <person name="Masuda Y."/>
            <person name="Hayakawa C."/>
            <person name="Ushijima N."/>
            <person name="Kawano K."/>
            <person name="Shiratori Y."/>
            <person name="Senoo K."/>
            <person name="Itoh H."/>
        </authorList>
    </citation>
    <scope>NUCLEOTIDE SEQUENCE [LARGE SCALE GENOMIC DNA]</scope>
    <source>
        <strain evidence="2 3">Red100</strain>
    </source>
</reference>